<gene>
    <name evidence="2" type="ORF">HYC85_021094</name>
</gene>
<evidence type="ECO:0000313" key="3">
    <source>
        <dbReference type="Proteomes" id="UP000593564"/>
    </source>
</evidence>
<evidence type="ECO:0000256" key="1">
    <source>
        <dbReference type="SAM" id="MobiDB-lite"/>
    </source>
</evidence>
<reference evidence="3" key="1">
    <citation type="journal article" date="2020" name="Nat. Commun.">
        <title>Genome assembly of wild tea tree DASZ reveals pedigree and selection history of tea varieties.</title>
        <authorList>
            <person name="Zhang W."/>
            <person name="Zhang Y."/>
            <person name="Qiu H."/>
            <person name="Guo Y."/>
            <person name="Wan H."/>
            <person name="Zhang X."/>
            <person name="Scossa F."/>
            <person name="Alseekh S."/>
            <person name="Zhang Q."/>
            <person name="Wang P."/>
            <person name="Xu L."/>
            <person name="Schmidt M.H."/>
            <person name="Jia X."/>
            <person name="Li D."/>
            <person name="Zhu A."/>
            <person name="Guo F."/>
            <person name="Chen W."/>
            <person name="Ni D."/>
            <person name="Usadel B."/>
            <person name="Fernie A.R."/>
            <person name="Wen W."/>
        </authorList>
    </citation>
    <scope>NUCLEOTIDE SEQUENCE [LARGE SCALE GENOMIC DNA]</scope>
    <source>
        <strain evidence="3">cv. G240</strain>
    </source>
</reference>
<proteinExistence type="predicted"/>
<accession>A0A7J7GHF0</accession>
<dbReference type="PANTHER" id="PTHR10774">
    <property type="entry name" value="EXTENDED SYNAPTOTAGMIN-RELATED"/>
    <property type="match status" value="1"/>
</dbReference>
<sequence length="224" mass="25054">AASELIRSYAKPILEQYRLVILSSLKFSKLTLGTVAAQFTDATLIFFHIYFHLGQNIGFTGVFRLIFKPLVNKFPYFGAVCYSLMEKKNMDFTLKVVGGELSAILGISDAIEDMIRNAIEDPITWPIQKVIPILPGDYSSGVNPLLRHVAATGWVFPEKVADRPDKAWWKGVQQVKRYGLSDEAMTSANNKAYLTSYTEWHSGKGRHRLTKGTSATKVTMTSAR</sequence>
<dbReference type="AlphaFoldDB" id="A0A7J7GHF0"/>
<name>A0A7J7GHF0_CAMSI</name>
<reference evidence="2 3" key="2">
    <citation type="submission" date="2020-07" db="EMBL/GenBank/DDBJ databases">
        <title>Genome assembly of wild tea tree DASZ reveals pedigree and selection history of tea varieties.</title>
        <authorList>
            <person name="Zhang W."/>
        </authorList>
    </citation>
    <scope>NUCLEOTIDE SEQUENCE [LARGE SCALE GENOMIC DNA]</scope>
    <source>
        <strain evidence="3">cv. G240</strain>
        <tissue evidence="2">Leaf</tissue>
    </source>
</reference>
<comment type="caution">
    <text evidence="2">The sequence shown here is derived from an EMBL/GenBank/DDBJ whole genome shotgun (WGS) entry which is preliminary data.</text>
</comment>
<feature type="compositionally biased region" description="Polar residues" evidence="1">
    <location>
        <begin position="211"/>
        <end position="224"/>
    </location>
</feature>
<dbReference type="InterPro" id="IPR045050">
    <property type="entry name" value="Synaptotagmin_plant"/>
</dbReference>
<dbReference type="EMBL" id="JACBKZ010000010">
    <property type="protein sequence ID" value="KAF5939927.1"/>
    <property type="molecule type" value="Genomic_DNA"/>
</dbReference>
<keyword evidence="3" id="KW-1185">Reference proteome</keyword>
<organism evidence="2 3">
    <name type="scientific">Camellia sinensis</name>
    <name type="common">Tea plant</name>
    <name type="synonym">Thea sinensis</name>
    <dbReference type="NCBI Taxonomy" id="4442"/>
    <lineage>
        <taxon>Eukaryota</taxon>
        <taxon>Viridiplantae</taxon>
        <taxon>Streptophyta</taxon>
        <taxon>Embryophyta</taxon>
        <taxon>Tracheophyta</taxon>
        <taxon>Spermatophyta</taxon>
        <taxon>Magnoliopsida</taxon>
        <taxon>eudicotyledons</taxon>
        <taxon>Gunneridae</taxon>
        <taxon>Pentapetalae</taxon>
        <taxon>asterids</taxon>
        <taxon>Ericales</taxon>
        <taxon>Theaceae</taxon>
        <taxon>Camellia</taxon>
    </lineage>
</organism>
<dbReference type="Proteomes" id="UP000593564">
    <property type="component" value="Unassembled WGS sequence"/>
</dbReference>
<feature type="non-terminal residue" evidence="2">
    <location>
        <position position="1"/>
    </location>
</feature>
<dbReference type="GO" id="GO:0008289">
    <property type="term" value="F:lipid binding"/>
    <property type="evidence" value="ECO:0007669"/>
    <property type="project" value="InterPro"/>
</dbReference>
<dbReference type="PANTHER" id="PTHR10774:SF178">
    <property type="entry name" value="SYNAPTOTAGMIN-4"/>
    <property type="match status" value="1"/>
</dbReference>
<dbReference type="GO" id="GO:0005783">
    <property type="term" value="C:endoplasmic reticulum"/>
    <property type="evidence" value="ECO:0007669"/>
    <property type="project" value="TreeGrafter"/>
</dbReference>
<feature type="region of interest" description="Disordered" evidence="1">
    <location>
        <begin position="205"/>
        <end position="224"/>
    </location>
</feature>
<protein>
    <submittedName>
        <fullName evidence="2">Uncharacterized protein</fullName>
    </submittedName>
</protein>
<evidence type="ECO:0000313" key="2">
    <source>
        <dbReference type="EMBL" id="KAF5939927.1"/>
    </source>
</evidence>